<comment type="caution">
    <text evidence="5">The sequence shown here is derived from an EMBL/GenBank/DDBJ whole genome shotgun (WGS) entry which is preliminary data.</text>
</comment>
<dbReference type="SUPFAM" id="SSF81901">
    <property type="entry name" value="HCP-like"/>
    <property type="match status" value="1"/>
</dbReference>
<reference evidence="5" key="1">
    <citation type="submission" date="2022-08" db="EMBL/GenBank/DDBJ databases">
        <authorList>
            <person name="Wang H."/>
        </authorList>
    </citation>
    <scope>NUCLEOTIDE SEQUENCE</scope>
    <source>
        <strain evidence="5">PS10</strain>
    </source>
</reference>
<dbReference type="Gene3D" id="1.25.40.10">
    <property type="entry name" value="Tetratricopeptide repeat domain"/>
    <property type="match status" value="1"/>
</dbReference>
<evidence type="ECO:0000256" key="4">
    <source>
        <dbReference type="ARBA" id="ARBA00023251"/>
    </source>
</evidence>
<accession>A0ABT7HR09</accession>
<dbReference type="EMBL" id="JANURM010000010">
    <property type="protein sequence ID" value="MDL0089295.1"/>
    <property type="molecule type" value="Genomic_DNA"/>
</dbReference>
<evidence type="ECO:0000256" key="3">
    <source>
        <dbReference type="ARBA" id="ARBA00023157"/>
    </source>
</evidence>
<keyword evidence="6" id="KW-1185">Reference proteome</keyword>
<evidence type="ECO:0000313" key="6">
    <source>
        <dbReference type="Proteomes" id="UP001173801"/>
    </source>
</evidence>
<evidence type="ECO:0000313" key="5">
    <source>
        <dbReference type="EMBL" id="MDL0089295.1"/>
    </source>
</evidence>
<dbReference type="InterPro" id="IPR011990">
    <property type="entry name" value="TPR-like_helical_dom_sf"/>
</dbReference>
<dbReference type="RefSeq" id="WP_284937954.1">
    <property type="nucleotide sequence ID" value="NZ_JANURM010000010.1"/>
</dbReference>
<organism evidence="5 6">
    <name type="scientific">Campylobacter gastrosuis</name>
    <dbReference type="NCBI Taxonomy" id="2974576"/>
    <lineage>
        <taxon>Bacteria</taxon>
        <taxon>Pseudomonadati</taxon>
        <taxon>Campylobacterota</taxon>
        <taxon>Epsilonproteobacteria</taxon>
        <taxon>Campylobacterales</taxon>
        <taxon>Campylobacteraceae</taxon>
        <taxon>Campylobacter</taxon>
    </lineage>
</organism>
<reference evidence="5" key="2">
    <citation type="journal article" date="2023" name="Microorganisms">
        <title>Isolation and Genomic Characteristics of Cat-Borne Campylobacter felis sp. nov. and Sheep-Borne Campylobacter ovis sp. nov.</title>
        <authorList>
            <person name="Wang H."/>
            <person name="Li Y."/>
            <person name="Gu Y."/>
            <person name="Zhou G."/>
            <person name="Chen X."/>
            <person name="Zhang X."/>
            <person name="Shao Z."/>
            <person name="Zhang J."/>
            <person name="Zhang M."/>
        </authorList>
    </citation>
    <scope>NUCLEOTIDE SEQUENCE</scope>
    <source>
        <strain evidence="5">PS10</strain>
    </source>
</reference>
<dbReference type="EC" id="3.5.2.6" evidence="2"/>
<protein>
    <recommendedName>
        <fullName evidence="2">beta-lactamase</fullName>
        <ecNumber evidence="2">3.5.2.6</ecNumber>
    </recommendedName>
</protein>
<proteinExistence type="predicted"/>
<name>A0ABT7HR09_9BACT</name>
<keyword evidence="3" id="KW-1015">Disulfide bond</keyword>
<dbReference type="Proteomes" id="UP001173801">
    <property type="component" value="Unassembled WGS sequence"/>
</dbReference>
<keyword evidence="4" id="KW-0046">Antibiotic resistance</keyword>
<sequence>MACFSLGVIYFEGLGVKANKNEGGEFLRKSCKANSFMGCVKFARYNQEISNKNTAKIYFKKACDLGKNSQNFKEISQEICKF</sequence>
<evidence type="ECO:0000256" key="2">
    <source>
        <dbReference type="ARBA" id="ARBA00012865"/>
    </source>
</evidence>
<dbReference type="SMART" id="SM00671">
    <property type="entry name" value="SEL1"/>
    <property type="match status" value="2"/>
</dbReference>
<comment type="catalytic activity">
    <reaction evidence="1">
        <text>a beta-lactam + H2O = a substituted beta-amino acid</text>
        <dbReference type="Rhea" id="RHEA:20401"/>
        <dbReference type="ChEBI" id="CHEBI:15377"/>
        <dbReference type="ChEBI" id="CHEBI:35627"/>
        <dbReference type="ChEBI" id="CHEBI:140347"/>
        <dbReference type="EC" id="3.5.2.6"/>
    </reaction>
</comment>
<dbReference type="Pfam" id="PF08238">
    <property type="entry name" value="Sel1"/>
    <property type="match status" value="2"/>
</dbReference>
<evidence type="ECO:0000256" key="1">
    <source>
        <dbReference type="ARBA" id="ARBA00001526"/>
    </source>
</evidence>
<gene>
    <name evidence="5" type="ORF">NYG85_07945</name>
</gene>
<dbReference type="InterPro" id="IPR006597">
    <property type="entry name" value="Sel1-like"/>
</dbReference>